<keyword evidence="3" id="KW-0804">Transcription</keyword>
<comment type="caution">
    <text evidence="5">The sequence shown here is derived from an EMBL/GenBank/DDBJ whole genome shotgun (WGS) entry which is preliminary data.</text>
</comment>
<dbReference type="Pfam" id="PF00455">
    <property type="entry name" value="DeoRC"/>
    <property type="match status" value="1"/>
</dbReference>
<keyword evidence="1" id="KW-0805">Transcription regulation</keyword>
<evidence type="ECO:0000256" key="2">
    <source>
        <dbReference type="ARBA" id="ARBA00023125"/>
    </source>
</evidence>
<dbReference type="PROSITE" id="PS51000">
    <property type="entry name" value="HTH_DEOR_2"/>
    <property type="match status" value="1"/>
</dbReference>
<dbReference type="InterPro" id="IPR036388">
    <property type="entry name" value="WH-like_DNA-bd_sf"/>
</dbReference>
<accession>A0A511VBX5</accession>
<dbReference type="PROSITE" id="PS00894">
    <property type="entry name" value="HTH_DEOR_1"/>
    <property type="match status" value="1"/>
</dbReference>
<name>A0A511VBX5_9BACL</name>
<dbReference type="PANTHER" id="PTHR30363:SF56">
    <property type="entry name" value="TRANSCRIPTIONAL REGULATOR, DEOR FAMILY"/>
    <property type="match status" value="1"/>
</dbReference>
<dbReference type="InterPro" id="IPR050313">
    <property type="entry name" value="Carb_Metab_HTH_regulators"/>
</dbReference>
<dbReference type="InterPro" id="IPR036390">
    <property type="entry name" value="WH_DNA-bd_sf"/>
</dbReference>
<dbReference type="InterPro" id="IPR001034">
    <property type="entry name" value="DeoR_HTH"/>
</dbReference>
<organism evidence="5 6">
    <name type="scientific">Aneurinibacillus danicus</name>
    <dbReference type="NCBI Taxonomy" id="267746"/>
    <lineage>
        <taxon>Bacteria</taxon>
        <taxon>Bacillati</taxon>
        <taxon>Bacillota</taxon>
        <taxon>Bacilli</taxon>
        <taxon>Bacillales</taxon>
        <taxon>Paenibacillaceae</taxon>
        <taxon>Aneurinibacillus group</taxon>
        <taxon>Aneurinibacillus</taxon>
    </lineage>
</organism>
<dbReference type="GO" id="GO:0003677">
    <property type="term" value="F:DNA binding"/>
    <property type="evidence" value="ECO:0007669"/>
    <property type="project" value="UniProtKB-KW"/>
</dbReference>
<dbReference type="SUPFAM" id="SSF100950">
    <property type="entry name" value="NagB/RpiA/CoA transferase-like"/>
    <property type="match status" value="1"/>
</dbReference>
<proteinExistence type="predicted"/>
<keyword evidence="2" id="KW-0238">DNA-binding</keyword>
<protein>
    <submittedName>
        <fullName evidence="5">DeoR family transcriptional regulator</fullName>
    </submittedName>
</protein>
<dbReference type="InterPro" id="IPR018356">
    <property type="entry name" value="Tscrpt_reg_HTH_DeoR_CS"/>
</dbReference>
<dbReference type="GO" id="GO:0003700">
    <property type="term" value="F:DNA-binding transcription factor activity"/>
    <property type="evidence" value="ECO:0007669"/>
    <property type="project" value="InterPro"/>
</dbReference>
<evidence type="ECO:0000259" key="4">
    <source>
        <dbReference type="PROSITE" id="PS51000"/>
    </source>
</evidence>
<dbReference type="AlphaFoldDB" id="A0A511VBX5"/>
<dbReference type="InterPro" id="IPR037171">
    <property type="entry name" value="NagB/RpiA_transferase-like"/>
</dbReference>
<dbReference type="Gene3D" id="3.40.50.1360">
    <property type="match status" value="1"/>
</dbReference>
<dbReference type="OrthoDB" id="9797223at2"/>
<sequence>MLTPERYQMILALLKQKQVVKMQELVDATGTSESTIRRDLIQLEKEGCLRRIHGGASLLEGKRREPSIFEKAERNISEKRRIAKAAAALVEDGDSIYLDAGTTTLQMIEYLDQTDITVVTNGLHLIDTLLERGIDTYLLGGKIKNKTRAFIGRGALESLQTYRFDKCFLGVNGIHTEYGYTTPDPEEALIKMTAISLSHQVFVVADQTKFGNISFSKIADVEQASIITNGPETEHMREIATQTLIKVV</sequence>
<keyword evidence="6" id="KW-1185">Reference proteome</keyword>
<gene>
    <name evidence="5" type="primary">fruR</name>
    <name evidence="5" type="ORF">ADA01nite_33110</name>
</gene>
<dbReference type="SUPFAM" id="SSF46785">
    <property type="entry name" value="Winged helix' DNA-binding domain"/>
    <property type="match status" value="1"/>
</dbReference>
<evidence type="ECO:0000313" key="6">
    <source>
        <dbReference type="Proteomes" id="UP000321157"/>
    </source>
</evidence>
<evidence type="ECO:0000256" key="1">
    <source>
        <dbReference type="ARBA" id="ARBA00023015"/>
    </source>
</evidence>
<dbReference type="RefSeq" id="WP_146811362.1">
    <property type="nucleotide sequence ID" value="NZ_BJXX01000154.1"/>
</dbReference>
<evidence type="ECO:0000256" key="3">
    <source>
        <dbReference type="ARBA" id="ARBA00023163"/>
    </source>
</evidence>
<evidence type="ECO:0000313" key="5">
    <source>
        <dbReference type="EMBL" id="GEN35851.1"/>
    </source>
</evidence>
<dbReference type="SMART" id="SM00420">
    <property type="entry name" value="HTH_DEOR"/>
    <property type="match status" value="1"/>
</dbReference>
<dbReference type="Pfam" id="PF08220">
    <property type="entry name" value="HTH_DeoR"/>
    <property type="match status" value="1"/>
</dbReference>
<dbReference type="PANTHER" id="PTHR30363">
    <property type="entry name" value="HTH-TYPE TRANSCRIPTIONAL REGULATOR SRLR-RELATED"/>
    <property type="match status" value="1"/>
</dbReference>
<dbReference type="Proteomes" id="UP000321157">
    <property type="component" value="Unassembled WGS sequence"/>
</dbReference>
<dbReference type="InterPro" id="IPR014036">
    <property type="entry name" value="DeoR-like_C"/>
</dbReference>
<dbReference type="SMART" id="SM01134">
    <property type="entry name" value="DeoRC"/>
    <property type="match status" value="1"/>
</dbReference>
<feature type="domain" description="HTH deoR-type" evidence="4">
    <location>
        <begin position="3"/>
        <end position="58"/>
    </location>
</feature>
<dbReference type="PRINTS" id="PR00037">
    <property type="entry name" value="HTHLACR"/>
</dbReference>
<reference evidence="5 6" key="1">
    <citation type="submission" date="2019-07" db="EMBL/GenBank/DDBJ databases">
        <title>Whole genome shotgun sequence of Aneurinibacillus danicus NBRC 102444.</title>
        <authorList>
            <person name="Hosoyama A."/>
            <person name="Uohara A."/>
            <person name="Ohji S."/>
            <person name="Ichikawa N."/>
        </authorList>
    </citation>
    <scope>NUCLEOTIDE SEQUENCE [LARGE SCALE GENOMIC DNA]</scope>
    <source>
        <strain evidence="5 6">NBRC 102444</strain>
    </source>
</reference>
<dbReference type="Gene3D" id="1.10.10.10">
    <property type="entry name" value="Winged helix-like DNA-binding domain superfamily/Winged helix DNA-binding domain"/>
    <property type="match status" value="1"/>
</dbReference>
<dbReference type="EMBL" id="BJXX01000154">
    <property type="protein sequence ID" value="GEN35851.1"/>
    <property type="molecule type" value="Genomic_DNA"/>
</dbReference>